<dbReference type="Gene3D" id="2.180.10.10">
    <property type="entry name" value="RHS repeat-associated core"/>
    <property type="match status" value="1"/>
</dbReference>
<dbReference type="RefSeq" id="WP_004362303.1">
    <property type="nucleotide sequence ID" value="NZ_CAJPQZ010000043.1"/>
</dbReference>
<comment type="caution">
    <text evidence="1">The sequence shown here is derived from an EMBL/GenBank/DDBJ whole genome shotgun (WGS) entry which is preliminary data.</text>
</comment>
<evidence type="ECO:0000313" key="1">
    <source>
        <dbReference type="EMBL" id="MBF1446738.1"/>
    </source>
</evidence>
<organism evidence="1 2">
    <name type="scientific">Prevotella nigrescens</name>
    <dbReference type="NCBI Taxonomy" id="28133"/>
    <lineage>
        <taxon>Bacteria</taxon>
        <taxon>Pseudomonadati</taxon>
        <taxon>Bacteroidota</taxon>
        <taxon>Bacteroidia</taxon>
        <taxon>Bacteroidales</taxon>
        <taxon>Prevotellaceae</taxon>
        <taxon>Prevotella</taxon>
    </lineage>
</organism>
<dbReference type="EMBL" id="JABZTM010000042">
    <property type="protein sequence ID" value="MBF1446738.1"/>
    <property type="molecule type" value="Genomic_DNA"/>
</dbReference>
<accession>A0A9D5WVN8</accession>
<gene>
    <name evidence="1" type="ORF">HXN55_05050</name>
</gene>
<evidence type="ECO:0000313" key="2">
    <source>
        <dbReference type="Proteomes" id="UP000787419"/>
    </source>
</evidence>
<reference evidence="1" key="1">
    <citation type="submission" date="2020-04" db="EMBL/GenBank/DDBJ databases">
        <title>Deep metagenomics examines the oral microbiome during advanced dental caries in children, revealing novel taxa and co-occurrences with host molecules.</title>
        <authorList>
            <person name="Baker J.L."/>
            <person name="Morton J.T."/>
            <person name="Dinis M."/>
            <person name="Alvarez R."/>
            <person name="Tran N.C."/>
            <person name="Knight R."/>
            <person name="Edlund A."/>
        </authorList>
    </citation>
    <scope>NUCLEOTIDE SEQUENCE</scope>
    <source>
        <strain evidence="1">JCVI_32_bin.50</strain>
    </source>
</reference>
<proteinExistence type="predicted"/>
<protein>
    <submittedName>
        <fullName evidence="1">T9SS type A sorting domain-containing protein</fullName>
    </submittedName>
</protein>
<dbReference type="AlphaFoldDB" id="A0A9D5WVN8"/>
<dbReference type="Proteomes" id="UP000787419">
    <property type="component" value="Unassembled WGS sequence"/>
</dbReference>
<name>A0A9D5WVN8_9BACT</name>
<sequence length="404" mass="46362">MKKLLRLTVAALMLATAQVSTAQIKMAPNYFKADPAIYKYRMAQVVEWKDTEDEQITKYTYDKQGCLVKEEYKKGEGPAIYAYNYTYDQQGYMIQKEEVALKTNNNVPIVSSRHTFKRNEYGYVTEYTRATHHTTEPDEITLTEDVIMDFVYNDKMRLDHVDIRQFDYPTDKIEEKVGRVCKVEYNDAGLVSCVSQIYPDNNELVWKEEFTYDEKGRRISIKKVPGPNYTSQQTLTWTWHYDDDGDIDIHSSSNGFSKEFKYDKEKLASETFMPLEATEAEWALQGPLNCTLFKELPMEKYFKHAPVSETTEESEIIYEAVGTPDNISNATTTQKLLKAQVNGNRLTVEMPAELVGKTLNIFNAAGTCADSYTAKQMQTTIDLSNFAPGMYILSIDNQAVKFVK</sequence>